<proteinExistence type="predicted"/>
<evidence type="ECO:0000313" key="1">
    <source>
        <dbReference type="EMBL" id="VDM67946.1"/>
    </source>
</evidence>
<gene>
    <name evidence="1" type="ORF">SVUK_LOCUS2944</name>
</gene>
<organism evidence="1 2">
    <name type="scientific">Strongylus vulgaris</name>
    <name type="common">Blood worm</name>
    <dbReference type="NCBI Taxonomy" id="40348"/>
    <lineage>
        <taxon>Eukaryota</taxon>
        <taxon>Metazoa</taxon>
        <taxon>Ecdysozoa</taxon>
        <taxon>Nematoda</taxon>
        <taxon>Chromadorea</taxon>
        <taxon>Rhabditida</taxon>
        <taxon>Rhabditina</taxon>
        <taxon>Rhabditomorpha</taxon>
        <taxon>Strongyloidea</taxon>
        <taxon>Strongylidae</taxon>
        <taxon>Strongylus</taxon>
    </lineage>
</organism>
<dbReference type="AlphaFoldDB" id="A0A3P7IEJ8"/>
<accession>A0A3P7IEJ8</accession>
<evidence type="ECO:0000313" key="2">
    <source>
        <dbReference type="Proteomes" id="UP000270094"/>
    </source>
</evidence>
<protein>
    <submittedName>
        <fullName evidence="1">Uncharacterized protein</fullName>
    </submittedName>
</protein>
<dbReference type="Proteomes" id="UP000270094">
    <property type="component" value="Unassembled WGS sequence"/>
</dbReference>
<name>A0A3P7IEJ8_STRVU</name>
<dbReference type="EMBL" id="UYYB01007094">
    <property type="protein sequence ID" value="VDM67946.1"/>
    <property type="molecule type" value="Genomic_DNA"/>
</dbReference>
<keyword evidence="2" id="KW-1185">Reference proteome</keyword>
<reference evidence="1 2" key="1">
    <citation type="submission" date="2018-11" db="EMBL/GenBank/DDBJ databases">
        <authorList>
            <consortium name="Pathogen Informatics"/>
        </authorList>
    </citation>
    <scope>NUCLEOTIDE SEQUENCE [LARGE SCALE GENOMIC DNA]</scope>
</reference>
<sequence>MAGVRLVATCPPSIIDWFMLRLSALTATLPLCPQSGLFLHSGIDFTLPLSEYFLNDFAKEFELNQSVLWEWPANIDR</sequence>